<dbReference type="GO" id="GO:0003774">
    <property type="term" value="F:cytoskeletal motor activity"/>
    <property type="evidence" value="ECO:0007669"/>
    <property type="project" value="InterPro"/>
</dbReference>
<keyword evidence="5 7" id="KW-0975">Bacterial flagellum</keyword>
<accession>A0A532UZ97</accession>
<dbReference type="Pfam" id="PF02107">
    <property type="entry name" value="FlgH"/>
    <property type="match status" value="1"/>
</dbReference>
<organism evidence="8 9">
    <name type="scientific">candidate division LCP-89 bacterium B3_LCP</name>
    <dbReference type="NCBI Taxonomy" id="2012998"/>
    <lineage>
        <taxon>Bacteria</taxon>
        <taxon>Pseudomonadati</taxon>
        <taxon>Bacteria division LCP-89</taxon>
    </lineage>
</organism>
<comment type="subunit">
    <text evidence="7">The basal body constitutes a major portion of the flagellar organelle and consists of four rings (L,P,S, and M) mounted on a central rod.</text>
</comment>
<reference evidence="8 9" key="1">
    <citation type="submission" date="2017-06" db="EMBL/GenBank/DDBJ databases">
        <title>Novel microbial phyla capable of carbon fixation and sulfur reduction in deep-sea sediments.</title>
        <authorList>
            <person name="Huang J."/>
            <person name="Baker B."/>
            <person name="Wang Y."/>
        </authorList>
    </citation>
    <scope>NUCLEOTIDE SEQUENCE [LARGE SCALE GENOMIC DNA]</scope>
    <source>
        <strain evidence="8">B3_LCP</strain>
    </source>
</reference>
<comment type="caution">
    <text evidence="8">The sequence shown here is derived from an EMBL/GenBank/DDBJ whole genome shotgun (WGS) entry which is preliminary data.</text>
</comment>
<name>A0A532UZ97_UNCL8</name>
<evidence type="ECO:0000256" key="6">
    <source>
        <dbReference type="ARBA" id="ARBA00023237"/>
    </source>
</evidence>
<protein>
    <recommendedName>
        <fullName evidence="7">Flagellar L-ring protein</fullName>
    </recommendedName>
    <alternativeName>
        <fullName evidence="7">Basal body L-ring protein</fullName>
    </alternativeName>
</protein>
<dbReference type="GO" id="GO:0009427">
    <property type="term" value="C:bacterial-type flagellum basal body, distal rod, L ring"/>
    <property type="evidence" value="ECO:0007669"/>
    <property type="project" value="InterPro"/>
</dbReference>
<evidence type="ECO:0000256" key="1">
    <source>
        <dbReference type="ARBA" id="ARBA00002591"/>
    </source>
</evidence>
<dbReference type="PANTHER" id="PTHR34933:SF1">
    <property type="entry name" value="FLAGELLAR L-RING PROTEIN"/>
    <property type="match status" value="1"/>
</dbReference>
<evidence type="ECO:0000256" key="7">
    <source>
        <dbReference type="HAMAP-Rule" id="MF_00415"/>
    </source>
</evidence>
<dbReference type="PANTHER" id="PTHR34933">
    <property type="entry name" value="FLAGELLAR L-RING PROTEIN"/>
    <property type="match status" value="1"/>
</dbReference>
<proteinExistence type="inferred from homology"/>
<comment type="subcellular location">
    <subcellularLocation>
        <location evidence="7">Cell outer membrane</location>
    </subcellularLocation>
    <subcellularLocation>
        <location evidence="7">Bacterial flagellum basal body</location>
    </subcellularLocation>
</comment>
<gene>
    <name evidence="7" type="primary">flgH</name>
    <name evidence="8" type="ORF">CEE37_08125</name>
</gene>
<dbReference type="HAMAP" id="MF_00415">
    <property type="entry name" value="FlgH"/>
    <property type="match status" value="1"/>
</dbReference>
<comment type="function">
    <text evidence="1 7">Assembles around the rod to form the L-ring and probably protects the motor/basal body from shearing forces during rotation.</text>
</comment>
<comment type="similarity">
    <text evidence="2 7">Belongs to the FlgH family.</text>
</comment>
<evidence type="ECO:0000256" key="5">
    <source>
        <dbReference type="ARBA" id="ARBA00023143"/>
    </source>
</evidence>
<dbReference type="Proteomes" id="UP000319619">
    <property type="component" value="Unassembled WGS sequence"/>
</dbReference>
<evidence type="ECO:0000313" key="9">
    <source>
        <dbReference type="Proteomes" id="UP000319619"/>
    </source>
</evidence>
<dbReference type="PRINTS" id="PR01008">
    <property type="entry name" value="FLGLRINGFLGH"/>
</dbReference>
<keyword evidence="8" id="KW-0282">Flagellum</keyword>
<evidence type="ECO:0000256" key="2">
    <source>
        <dbReference type="ARBA" id="ARBA00006929"/>
    </source>
</evidence>
<dbReference type="AlphaFoldDB" id="A0A532UZ97"/>
<dbReference type="InterPro" id="IPR000527">
    <property type="entry name" value="Flag_Lring"/>
</dbReference>
<keyword evidence="6 7" id="KW-0998">Cell outer membrane</keyword>
<keyword evidence="4 7" id="KW-0472">Membrane</keyword>
<evidence type="ECO:0000313" key="8">
    <source>
        <dbReference type="EMBL" id="TKJ40284.1"/>
    </source>
</evidence>
<dbReference type="GO" id="GO:0009279">
    <property type="term" value="C:cell outer membrane"/>
    <property type="evidence" value="ECO:0007669"/>
    <property type="project" value="UniProtKB-SubCell"/>
</dbReference>
<keyword evidence="3" id="KW-0732">Signal</keyword>
<keyword evidence="8" id="KW-0969">Cilium</keyword>
<evidence type="ECO:0000256" key="4">
    <source>
        <dbReference type="ARBA" id="ARBA00023136"/>
    </source>
</evidence>
<sequence>MRLMMRTGRFVHSGLLMVMLLIAVTTIGDAGGKKFSDNIARSLFSDRRAYQVGDVVTILIMEYSMGQHEAGTETSNSNELGLSAVGSGDLSDTNMGVDGKWGHDYDGTGGTSRSAALEGTLSARIVEITETGNLVIEGERAVTVNGEKQITKLRGVVRPEDISGQNEVFSYKIADAEITYTGKGDVNSAQKPGFFTKIINMIF</sequence>
<evidence type="ECO:0000256" key="3">
    <source>
        <dbReference type="ARBA" id="ARBA00022729"/>
    </source>
</evidence>
<dbReference type="GO" id="GO:0071973">
    <property type="term" value="P:bacterial-type flagellum-dependent cell motility"/>
    <property type="evidence" value="ECO:0007669"/>
    <property type="project" value="InterPro"/>
</dbReference>
<keyword evidence="8" id="KW-0966">Cell projection</keyword>
<dbReference type="EMBL" id="NJBN01000005">
    <property type="protein sequence ID" value="TKJ40284.1"/>
    <property type="molecule type" value="Genomic_DNA"/>
</dbReference>